<evidence type="ECO:0000313" key="8">
    <source>
        <dbReference type="EMBL" id="CAB4681025.1"/>
    </source>
</evidence>
<dbReference type="AlphaFoldDB" id="A0A6J6N817"/>
<dbReference type="GO" id="GO:0005886">
    <property type="term" value="C:plasma membrane"/>
    <property type="evidence" value="ECO:0007669"/>
    <property type="project" value="TreeGrafter"/>
</dbReference>
<evidence type="ECO:0000256" key="1">
    <source>
        <dbReference type="ARBA" id="ARBA00004141"/>
    </source>
</evidence>
<evidence type="ECO:0000256" key="6">
    <source>
        <dbReference type="SAM" id="Phobius"/>
    </source>
</evidence>
<dbReference type="PANTHER" id="PTHR30071">
    <property type="entry name" value="HEME EXPORTER PROTEIN C"/>
    <property type="match status" value="1"/>
</dbReference>
<sequence length="305" mass="34118">MNSVVTLNPELATLSRIVVLAALTLYSFAFIVLAWALTKRAGSTKKKADKFASKLDTIGISLMTLGVVLHGIGVVTRGVAAQRVPWANMYEFSITGSFIVTAIYLLALIWKDLKFISTFVSGFVVLIIGCANTLFYVQVESLLPALQDYWLVIHVSVAILATAFFMIAAAMAGILVMKESKFIQSTKLPGAKGFRNLLKVFPKVEKLEKISYQFNIIGFILWSFTLIAGAIWADKAWHRFWGWDTKEVWTFIIWTIYAAYLHATTTRGWEGKRAAWLTLIGFTAILFNFTIVNLYFKGLHVYSGL</sequence>
<reference evidence="8" key="1">
    <citation type="submission" date="2020-05" db="EMBL/GenBank/DDBJ databases">
        <authorList>
            <person name="Chiriac C."/>
            <person name="Salcher M."/>
            <person name="Ghai R."/>
            <person name="Kavagutti S V."/>
        </authorList>
    </citation>
    <scope>NUCLEOTIDE SEQUENCE</scope>
</reference>
<feature type="transmembrane region" description="Helical" evidence="6">
    <location>
        <begin position="149"/>
        <end position="177"/>
    </location>
</feature>
<accession>A0A6J6N817</accession>
<feature type="transmembrane region" description="Helical" evidence="6">
    <location>
        <begin position="58"/>
        <end position="80"/>
    </location>
</feature>
<organism evidence="8">
    <name type="scientific">freshwater metagenome</name>
    <dbReference type="NCBI Taxonomy" id="449393"/>
    <lineage>
        <taxon>unclassified sequences</taxon>
        <taxon>metagenomes</taxon>
        <taxon>ecological metagenomes</taxon>
    </lineage>
</organism>
<dbReference type="InterPro" id="IPR045062">
    <property type="entry name" value="Cyt_c_biogenesis_CcsA/CcmC"/>
</dbReference>
<dbReference type="InterPro" id="IPR002541">
    <property type="entry name" value="Cyt_c_assembly"/>
</dbReference>
<keyword evidence="3" id="KW-0201">Cytochrome c-type biogenesis</keyword>
<dbReference type="PANTHER" id="PTHR30071:SF1">
    <property type="entry name" value="CYTOCHROME B_B6 PROTEIN-RELATED"/>
    <property type="match status" value="1"/>
</dbReference>
<feature type="transmembrane region" description="Helical" evidence="6">
    <location>
        <begin position="248"/>
        <end position="263"/>
    </location>
</feature>
<feature type="transmembrane region" description="Helical" evidence="6">
    <location>
        <begin position="115"/>
        <end position="137"/>
    </location>
</feature>
<dbReference type="GO" id="GO:0020037">
    <property type="term" value="F:heme binding"/>
    <property type="evidence" value="ECO:0007669"/>
    <property type="project" value="InterPro"/>
</dbReference>
<evidence type="ECO:0000256" key="4">
    <source>
        <dbReference type="ARBA" id="ARBA00022989"/>
    </source>
</evidence>
<evidence type="ECO:0000256" key="2">
    <source>
        <dbReference type="ARBA" id="ARBA00022692"/>
    </source>
</evidence>
<evidence type="ECO:0000256" key="3">
    <source>
        <dbReference type="ARBA" id="ARBA00022748"/>
    </source>
</evidence>
<evidence type="ECO:0000259" key="7">
    <source>
        <dbReference type="Pfam" id="PF01578"/>
    </source>
</evidence>
<protein>
    <submittedName>
        <fullName evidence="8">Unannotated protein</fullName>
    </submittedName>
</protein>
<dbReference type="NCBIfam" id="TIGR03144">
    <property type="entry name" value="cytochr_II_ccsB"/>
    <property type="match status" value="1"/>
</dbReference>
<keyword evidence="4 6" id="KW-1133">Transmembrane helix</keyword>
<comment type="subcellular location">
    <subcellularLocation>
        <location evidence="1">Membrane</location>
        <topology evidence="1">Multi-pass membrane protein</topology>
    </subcellularLocation>
</comment>
<feature type="transmembrane region" description="Helical" evidence="6">
    <location>
        <begin position="212"/>
        <end position="233"/>
    </location>
</feature>
<dbReference type="Pfam" id="PF01578">
    <property type="entry name" value="Cytochrom_C_asm"/>
    <property type="match status" value="1"/>
</dbReference>
<feature type="transmembrane region" description="Helical" evidence="6">
    <location>
        <begin position="92"/>
        <end position="110"/>
    </location>
</feature>
<proteinExistence type="predicted"/>
<name>A0A6J6N817_9ZZZZ</name>
<dbReference type="GO" id="GO:0017004">
    <property type="term" value="P:cytochrome complex assembly"/>
    <property type="evidence" value="ECO:0007669"/>
    <property type="project" value="UniProtKB-KW"/>
</dbReference>
<gene>
    <name evidence="8" type="ORF">UFOPK2373_00253</name>
</gene>
<keyword evidence="5 6" id="KW-0472">Membrane</keyword>
<evidence type="ECO:0000256" key="5">
    <source>
        <dbReference type="ARBA" id="ARBA00023136"/>
    </source>
</evidence>
<feature type="transmembrane region" description="Helical" evidence="6">
    <location>
        <begin position="275"/>
        <end position="296"/>
    </location>
</feature>
<feature type="transmembrane region" description="Helical" evidence="6">
    <location>
        <begin position="17"/>
        <end position="37"/>
    </location>
</feature>
<keyword evidence="2 6" id="KW-0812">Transmembrane</keyword>
<dbReference type="InterPro" id="IPR017562">
    <property type="entry name" value="Cyt_c_biogenesis_CcsA"/>
</dbReference>
<feature type="domain" description="Cytochrome c assembly protein" evidence="7">
    <location>
        <begin position="86"/>
        <end position="300"/>
    </location>
</feature>
<dbReference type="EMBL" id="CAEZXL010000026">
    <property type="protein sequence ID" value="CAB4681025.1"/>
    <property type="molecule type" value="Genomic_DNA"/>
</dbReference>